<evidence type="ECO:0000313" key="4">
    <source>
        <dbReference type="EMBL" id="TDH66973.1"/>
    </source>
</evidence>
<keyword evidence="3" id="KW-0143">Chaperone</keyword>
<accession>A0A976FIA8</accession>
<organism evidence="5 6">
    <name type="scientific">Bremia lactucae</name>
    <name type="common">Lettuce downy mildew</name>
    <dbReference type="NCBI Taxonomy" id="4779"/>
    <lineage>
        <taxon>Eukaryota</taxon>
        <taxon>Sar</taxon>
        <taxon>Stramenopiles</taxon>
        <taxon>Oomycota</taxon>
        <taxon>Peronosporomycetes</taxon>
        <taxon>Peronosporales</taxon>
        <taxon>Peronosporaceae</taxon>
        <taxon>Bremia</taxon>
    </lineage>
</organism>
<evidence type="ECO:0000256" key="1">
    <source>
        <dbReference type="ARBA" id="ARBA00005261"/>
    </source>
</evidence>
<protein>
    <recommendedName>
        <fullName evidence="2">Proteasome assembly chaperone 1</fullName>
    </recommendedName>
</protein>
<dbReference type="EMBL" id="SHOA02000006">
    <property type="protein sequence ID" value="TDH66979.1"/>
    <property type="molecule type" value="Genomic_DNA"/>
</dbReference>
<dbReference type="GeneID" id="94348288"/>
<dbReference type="GO" id="GO:0080129">
    <property type="term" value="P:proteasome core complex assembly"/>
    <property type="evidence" value="ECO:0007669"/>
    <property type="project" value="TreeGrafter"/>
</dbReference>
<comment type="caution">
    <text evidence="5">The sequence shown here is derived from an EMBL/GenBank/DDBJ whole genome shotgun (WGS) entry which is preliminary data.</text>
</comment>
<dbReference type="PANTHER" id="PTHR15069">
    <property type="entry name" value="PROTEASOME ASSEMBLY CHAPERONE 1"/>
    <property type="match status" value="1"/>
</dbReference>
<dbReference type="RefSeq" id="XP_067816472.1">
    <property type="nucleotide sequence ID" value="XM_067962617.1"/>
</dbReference>
<dbReference type="InterPro" id="IPR016565">
    <property type="entry name" value="Proteasome_assmbl_chp_1"/>
</dbReference>
<proteinExistence type="inferred from homology"/>
<comment type="similarity">
    <text evidence="1">Belongs to the PSMG1 family.</text>
</comment>
<keyword evidence="6" id="KW-1185">Reference proteome</keyword>
<dbReference type="Proteomes" id="UP000294530">
    <property type="component" value="Unassembled WGS sequence"/>
</dbReference>
<dbReference type="KEGG" id="blac:94348288"/>
<evidence type="ECO:0000313" key="6">
    <source>
        <dbReference type="Proteomes" id="UP000294530"/>
    </source>
</evidence>
<name>A0A976FIA8_BRELC</name>
<reference evidence="5" key="2">
    <citation type="submission" date="2021-07" db="EMBL/GenBank/DDBJ databases">
        <authorList>
            <person name="Fletcher K."/>
        </authorList>
    </citation>
    <scope>NUCLEOTIDE SEQUENCE</scope>
    <source>
        <strain evidence="5">SF5</strain>
    </source>
</reference>
<dbReference type="AlphaFoldDB" id="A0A976FIA8"/>
<dbReference type="GO" id="GO:0070628">
    <property type="term" value="F:proteasome binding"/>
    <property type="evidence" value="ECO:0007669"/>
    <property type="project" value="TreeGrafter"/>
</dbReference>
<dbReference type="PANTHER" id="PTHR15069:SF1">
    <property type="entry name" value="PROTEASOME ASSEMBLY CHAPERONE 1"/>
    <property type="match status" value="1"/>
</dbReference>
<dbReference type="EMBL" id="SHOA02000006">
    <property type="protein sequence ID" value="TDH66973.1"/>
    <property type="molecule type" value="Genomic_DNA"/>
</dbReference>
<dbReference type="GO" id="GO:0005783">
    <property type="term" value="C:endoplasmic reticulum"/>
    <property type="evidence" value="ECO:0007669"/>
    <property type="project" value="InterPro"/>
</dbReference>
<evidence type="ECO:0000256" key="3">
    <source>
        <dbReference type="ARBA" id="ARBA00023186"/>
    </source>
</evidence>
<evidence type="ECO:0000256" key="2">
    <source>
        <dbReference type="ARBA" id="ARBA00019180"/>
    </source>
</evidence>
<reference evidence="5 6" key="1">
    <citation type="journal article" date="2021" name="Genome Biol.">
        <title>AFLAP: assembly-free linkage analysis pipeline using k-mers from genome sequencing data.</title>
        <authorList>
            <person name="Fletcher K."/>
            <person name="Zhang L."/>
            <person name="Gil J."/>
            <person name="Han R."/>
            <person name="Cavanaugh K."/>
            <person name="Michelmore R."/>
        </authorList>
    </citation>
    <scope>NUCLEOTIDE SEQUENCE [LARGE SCALE GENOMIC DNA]</scope>
    <source>
        <strain evidence="5 6">SF5</strain>
    </source>
</reference>
<sequence length="273" mass="29827">MALALRFAEEAEFSSRACDSSSYDAPDASPGKAFFRWSRPVRQLLGPHANKPIKTKTLIIAMPGVAQGFIKRVTATWTPVGTLVTSDQYIPSCTLQPDIAGNAAVVLSRTELSVTDESNTLAVVVGPEVPIITTWVWLNTLLQHVDTNDIVCLCSELSTIYADRHLDAENGAKLRVLTSSTVPQAMKINVSLLEVPQFVTGIPAALLTYGELRKHHVRVFVSLRDVSSTSSDVMRSFMPIAVSMLGTREDGSINFELGGFYNDRTSTYNVLYT</sequence>
<evidence type="ECO:0000313" key="5">
    <source>
        <dbReference type="EMBL" id="TDH66979.1"/>
    </source>
</evidence>
<gene>
    <name evidence="4" type="ORF">CCR75_004531</name>
    <name evidence="5" type="ORF">CCR75_004538</name>
</gene>
<dbReference type="OrthoDB" id="17536at2759"/>